<dbReference type="KEGG" id="pbk:Back11_36140"/>
<dbReference type="Gene3D" id="3.30.470.30">
    <property type="entry name" value="DNA ligase/mRNA capping enzyme"/>
    <property type="match status" value="2"/>
</dbReference>
<dbReference type="InterPro" id="IPR029052">
    <property type="entry name" value="Metallo-depent_PP-like"/>
</dbReference>
<keyword evidence="3" id="KW-0418">Kinase</keyword>
<dbReference type="PANTHER" id="PTHR42850:SF4">
    <property type="entry name" value="ZINC-DEPENDENT ENDOPOLYPHOSPHATASE"/>
    <property type="match status" value="1"/>
</dbReference>
<feature type="domain" description="Polynucleotide kinase-phosphatase ligase" evidence="2">
    <location>
        <begin position="482"/>
        <end position="847"/>
    </location>
</feature>
<protein>
    <submittedName>
        <fullName evidence="3">Polynucleotide kinase-phosphatase</fullName>
    </submittedName>
</protein>
<dbReference type="InterPro" id="IPR004843">
    <property type="entry name" value="Calcineurin-like_PHP"/>
</dbReference>
<evidence type="ECO:0000259" key="1">
    <source>
        <dbReference type="Pfam" id="PF00149"/>
    </source>
</evidence>
<gene>
    <name evidence="3" type="ORF">Back11_36140</name>
</gene>
<feature type="domain" description="Calcineurin-like phosphoesterase" evidence="1">
    <location>
        <begin position="211"/>
        <end position="403"/>
    </location>
</feature>
<accession>A0A3G9JGY6</accession>
<dbReference type="InterPro" id="IPR027417">
    <property type="entry name" value="P-loop_NTPase"/>
</dbReference>
<dbReference type="InterPro" id="IPR032380">
    <property type="entry name" value="PNKP_ligase_dom"/>
</dbReference>
<organism evidence="3 4">
    <name type="scientific">Paenibacillus baekrokdamisoli</name>
    <dbReference type="NCBI Taxonomy" id="1712516"/>
    <lineage>
        <taxon>Bacteria</taxon>
        <taxon>Bacillati</taxon>
        <taxon>Bacillota</taxon>
        <taxon>Bacilli</taxon>
        <taxon>Bacillales</taxon>
        <taxon>Paenibacillaceae</taxon>
        <taxon>Paenibacillus</taxon>
    </lineage>
</organism>
<dbReference type="SUPFAM" id="SSF52540">
    <property type="entry name" value="P-loop containing nucleoside triphosphate hydrolases"/>
    <property type="match status" value="1"/>
</dbReference>
<dbReference type="AlphaFoldDB" id="A0A3G9JGY6"/>
<reference evidence="3 4" key="1">
    <citation type="submission" date="2018-11" db="EMBL/GenBank/DDBJ databases">
        <title>Complete genome sequence of Paenibacillus baekrokdamisoli strain KCTC 33723.</title>
        <authorList>
            <person name="Kang S.W."/>
            <person name="Lee K.C."/>
            <person name="Kim K.K."/>
            <person name="Kim J.S."/>
            <person name="Kim D.S."/>
            <person name="Ko S.H."/>
            <person name="Yang S.H."/>
            <person name="Lee J.S."/>
        </authorList>
    </citation>
    <scope>NUCLEOTIDE SEQUENCE [LARGE SCALE GENOMIC DNA]</scope>
    <source>
        <strain evidence="3 4">KCTC 33723</strain>
    </source>
</reference>
<dbReference type="EMBL" id="AP019308">
    <property type="protein sequence ID" value="BBH22269.1"/>
    <property type="molecule type" value="Genomic_DNA"/>
</dbReference>
<sequence length="861" mass="99266">MEIQTKVHTIFLMIGSTECGKTTFAKEVLMPQLKFADESKNSKSNVQYISSDSIRQEILGFDYDKYDNVMLEASSQAFHLLFERLKVSTSFPINAEFVIVDTTGLAEDFRGKIRDIAYENNYNVEVILFDYRNREDYYASDRSKKLITNHLNRLKKDVLGSLSREGYSKIHKIRAKDFYSVTEQQANPDYKVVVEDLDAYCATILPNNQKYIIIGDVHECIHELQGLLLDYGYKIEGNKLVVESNLQDTKLILAGDWIDKGKHTKAIVEFLYENQEHFLFVLGNHENFVDKFIRGEIKGVDEEFLHTYFDSTQALLKDWELLEKFQALVAKSKPFFRLNGAQGPSFYVTHAPCMNKYLGKLDSNSIRHQRNYRVNRNAPLQEQLDFLREEAVGNHPYHVFGHIAAKQAFRIKNKLHIDSGSVHGNMLTAVSISFKPFFKSHKSKQAELTEELPVLFQEARKVSIQDLDNQEIRRLHYCSRNKINFISGTMSPANKDEAAGELESLRRGLDYFVQQGQQEVVLQPKYMGSRCNIYLHKDVTQSYGVSRNGYKISQVDLSGIYAQLLKKFGDYMESHAIEMLILDGELLPWKALGDGLIQKQFKPIEKALETELEFLQHSGFEQAYSKLTLAYEASGFEKDQYHISKSELSDKYGSSVYQNYKYVREVGKTNVPLSDHVKAYQTYKKQLELYALDAELAYQPFAILKIVYENGEEQIPDWTTSRMYRFVSEEECLVVNLSDPDCYEQAELYFSKLTVANHMEGVVIKPEVVREGSVPHMKVRNADYLSIVYGYDYRFPHKYNKLMKQKNISSKLRTSASEHQLGNKLLSIKLSEINPDNDVFKGAVANLLFEVSKEKEIDPRL</sequence>
<dbReference type="GO" id="GO:0016791">
    <property type="term" value="F:phosphatase activity"/>
    <property type="evidence" value="ECO:0007669"/>
    <property type="project" value="TreeGrafter"/>
</dbReference>
<name>A0A3G9JGY6_9BACL</name>
<dbReference type="GO" id="GO:0016301">
    <property type="term" value="F:kinase activity"/>
    <property type="evidence" value="ECO:0007669"/>
    <property type="project" value="UniProtKB-KW"/>
</dbReference>
<dbReference type="GO" id="GO:0005737">
    <property type="term" value="C:cytoplasm"/>
    <property type="evidence" value="ECO:0007669"/>
    <property type="project" value="TreeGrafter"/>
</dbReference>
<dbReference type="Pfam" id="PF00149">
    <property type="entry name" value="Metallophos"/>
    <property type="match status" value="1"/>
</dbReference>
<dbReference type="Pfam" id="PF16542">
    <property type="entry name" value="PNKP_ligase"/>
    <property type="match status" value="1"/>
</dbReference>
<dbReference type="Gene3D" id="3.40.50.300">
    <property type="entry name" value="P-loop containing nucleotide triphosphate hydrolases"/>
    <property type="match status" value="1"/>
</dbReference>
<proteinExistence type="predicted"/>
<dbReference type="OrthoDB" id="9807890at2"/>
<dbReference type="InterPro" id="IPR050126">
    <property type="entry name" value="Ap4A_hydrolase"/>
</dbReference>
<evidence type="ECO:0000259" key="2">
    <source>
        <dbReference type="Pfam" id="PF16542"/>
    </source>
</evidence>
<dbReference type="SUPFAM" id="SSF56300">
    <property type="entry name" value="Metallo-dependent phosphatases"/>
    <property type="match status" value="1"/>
</dbReference>
<dbReference type="Gene3D" id="3.60.21.10">
    <property type="match status" value="1"/>
</dbReference>
<keyword evidence="3" id="KW-0808">Transferase</keyword>
<evidence type="ECO:0000313" key="4">
    <source>
        <dbReference type="Proteomes" id="UP000275368"/>
    </source>
</evidence>
<dbReference type="Proteomes" id="UP000275368">
    <property type="component" value="Chromosome"/>
</dbReference>
<dbReference type="SUPFAM" id="SSF56091">
    <property type="entry name" value="DNA ligase/mRNA capping enzyme, catalytic domain"/>
    <property type="match status" value="1"/>
</dbReference>
<dbReference type="PANTHER" id="PTHR42850">
    <property type="entry name" value="METALLOPHOSPHOESTERASE"/>
    <property type="match status" value="1"/>
</dbReference>
<dbReference type="RefSeq" id="WP_125660092.1">
    <property type="nucleotide sequence ID" value="NZ_AP019308.1"/>
</dbReference>
<evidence type="ECO:0000313" key="3">
    <source>
        <dbReference type="EMBL" id="BBH22269.1"/>
    </source>
</evidence>
<keyword evidence="4" id="KW-1185">Reference proteome</keyword>